<dbReference type="EMBL" id="BGPR01000003">
    <property type="protein sequence ID" value="GBL73195.1"/>
    <property type="molecule type" value="Genomic_DNA"/>
</dbReference>
<evidence type="ECO:0008006" key="5">
    <source>
        <dbReference type="Google" id="ProtNLM"/>
    </source>
</evidence>
<evidence type="ECO:0000313" key="4">
    <source>
        <dbReference type="Proteomes" id="UP000499080"/>
    </source>
</evidence>
<proteinExistence type="predicted"/>
<feature type="transmembrane region" description="Helical" evidence="2">
    <location>
        <begin position="36"/>
        <end position="55"/>
    </location>
</feature>
<keyword evidence="2" id="KW-0472">Membrane</keyword>
<comment type="caution">
    <text evidence="3">The sequence shown here is derived from an EMBL/GenBank/DDBJ whole genome shotgun (WGS) entry which is preliminary data.</text>
</comment>
<evidence type="ECO:0000256" key="1">
    <source>
        <dbReference type="SAM" id="MobiDB-lite"/>
    </source>
</evidence>
<feature type="transmembrane region" description="Helical" evidence="2">
    <location>
        <begin position="76"/>
        <end position="99"/>
    </location>
</feature>
<organism evidence="3 4">
    <name type="scientific">Araneus ventricosus</name>
    <name type="common">Orbweaver spider</name>
    <name type="synonym">Epeira ventricosa</name>
    <dbReference type="NCBI Taxonomy" id="182803"/>
    <lineage>
        <taxon>Eukaryota</taxon>
        <taxon>Metazoa</taxon>
        <taxon>Ecdysozoa</taxon>
        <taxon>Arthropoda</taxon>
        <taxon>Chelicerata</taxon>
        <taxon>Arachnida</taxon>
        <taxon>Araneae</taxon>
        <taxon>Araneomorphae</taxon>
        <taxon>Entelegynae</taxon>
        <taxon>Araneoidea</taxon>
        <taxon>Araneidae</taxon>
        <taxon>Araneus</taxon>
    </lineage>
</organism>
<sequence length="244" mass="27891">MEILVDLFAELHSLLRTRLPDRWDFVDLTHNKDLNAILNDITYFTVYIAFLVWFVKVTISRIEDTSGRRLEARDKCLVAVVSMVSAMHVLWPFLLFLTHFVTCSFYPWTTAAVVLLLDISLIAASLRRICSDISSALFNFRDYIMRMLSFEWLTTSRVFRSTCELASATGIFDGGNSEEVRPSATPVIQPRFTVDAEYRSSEAPVIQPREAHDEHTGPSQTPVIQPRKAAEETYRPSETPRIQP</sequence>
<dbReference type="Proteomes" id="UP000499080">
    <property type="component" value="Unassembled WGS sequence"/>
</dbReference>
<keyword evidence="2" id="KW-0812">Transmembrane</keyword>
<feature type="transmembrane region" description="Helical" evidence="2">
    <location>
        <begin position="105"/>
        <end position="126"/>
    </location>
</feature>
<keyword evidence="4" id="KW-1185">Reference proteome</keyword>
<keyword evidence="2" id="KW-1133">Transmembrane helix</keyword>
<evidence type="ECO:0000313" key="3">
    <source>
        <dbReference type="EMBL" id="GBL73195.1"/>
    </source>
</evidence>
<feature type="non-terminal residue" evidence="3">
    <location>
        <position position="244"/>
    </location>
</feature>
<feature type="region of interest" description="Disordered" evidence="1">
    <location>
        <begin position="198"/>
        <end position="244"/>
    </location>
</feature>
<dbReference type="OrthoDB" id="6430093at2759"/>
<protein>
    <recommendedName>
        <fullName evidence="5">Transmembrane protein</fullName>
    </recommendedName>
</protein>
<gene>
    <name evidence="3" type="ORF">AVEN_159262_1</name>
</gene>
<accession>A0A4Y2A1D6</accession>
<reference evidence="3 4" key="1">
    <citation type="journal article" date="2019" name="Sci. Rep.">
        <title>Orb-weaving spider Araneus ventricosus genome elucidates the spidroin gene catalogue.</title>
        <authorList>
            <person name="Kono N."/>
            <person name="Nakamura H."/>
            <person name="Ohtoshi R."/>
            <person name="Moran D.A.P."/>
            <person name="Shinohara A."/>
            <person name="Yoshida Y."/>
            <person name="Fujiwara M."/>
            <person name="Mori M."/>
            <person name="Tomita M."/>
            <person name="Arakawa K."/>
        </authorList>
    </citation>
    <scope>NUCLEOTIDE SEQUENCE [LARGE SCALE GENOMIC DNA]</scope>
</reference>
<evidence type="ECO:0000256" key="2">
    <source>
        <dbReference type="SAM" id="Phobius"/>
    </source>
</evidence>
<name>A0A4Y2A1D6_ARAVE</name>
<dbReference type="AlphaFoldDB" id="A0A4Y2A1D6"/>